<accession>A0A9N9BI76</accession>
<gene>
    <name evidence="1" type="ORF">PBRASI_LOCUS5882</name>
</gene>
<evidence type="ECO:0000313" key="1">
    <source>
        <dbReference type="EMBL" id="CAG8566687.1"/>
    </source>
</evidence>
<name>A0A9N9BI76_9GLOM</name>
<proteinExistence type="predicted"/>
<dbReference type="OrthoDB" id="2449048at2759"/>
<comment type="caution">
    <text evidence="1">The sequence shown here is derived from an EMBL/GenBank/DDBJ whole genome shotgun (WGS) entry which is preliminary data.</text>
</comment>
<evidence type="ECO:0000313" key="2">
    <source>
        <dbReference type="Proteomes" id="UP000789739"/>
    </source>
</evidence>
<dbReference type="EMBL" id="CAJVPI010000728">
    <property type="protein sequence ID" value="CAG8566687.1"/>
    <property type="molecule type" value="Genomic_DNA"/>
</dbReference>
<dbReference type="AlphaFoldDB" id="A0A9N9BI76"/>
<sequence>MRALQQIVSYLALLQKEALVKNFTNSWRMLEPMQSIRLADHDVEDLDDISTQCSVGSTATEAGQDENIELITDSSACTACVVLDIINSEIRQCCELGPNQRPLKQLVGT</sequence>
<organism evidence="1 2">
    <name type="scientific">Paraglomus brasilianum</name>
    <dbReference type="NCBI Taxonomy" id="144538"/>
    <lineage>
        <taxon>Eukaryota</taxon>
        <taxon>Fungi</taxon>
        <taxon>Fungi incertae sedis</taxon>
        <taxon>Mucoromycota</taxon>
        <taxon>Glomeromycotina</taxon>
        <taxon>Glomeromycetes</taxon>
        <taxon>Paraglomerales</taxon>
        <taxon>Paraglomeraceae</taxon>
        <taxon>Paraglomus</taxon>
    </lineage>
</organism>
<protein>
    <submittedName>
        <fullName evidence="1">1148_t:CDS:1</fullName>
    </submittedName>
</protein>
<dbReference type="Proteomes" id="UP000789739">
    <property type="component" value="Unassembled WGS sequence"/>
</dbReference>
<reference evidence="1" key="1">
    <citation type="submission" date="2021-06" db="EMBL/GenBank/DDBJ databases">
        <authorList>
            <person name="Kallberg Y."/>
            <person name="Tangrot J."/>
            <person name="Rosling A."/>
        </authorList>
    </citation>
    <scope>NUCLEOTIDE SEQUENCE</scope>
    <source>
        <strain evidence="1">BR232B</strain>
    </source>
</reference>
<keyword evidence="2" id="KW-1185">Reference proteome</keyword>